<dbReference type="AlphaFoldDB" id="A0A9X1Z707"/>
<dbReference type="PANTHER" id="PTHR34473:SF2">
    <property type="entry name" value="UPF0699 TRANSMEMBRANE PROTEIN YDBT"/>
    <property type="match status" value="1"/>
</dbReference>
<feature type="domain" description="YdbS-like PH" evidence="3">
    <location>
        <begin position="114"/>
        <end position="191"/>
    </location>
</feature>
<evidence type="ECO:0000259" key="3">
    <source>
        <dbReference type="Pfam" id="PF03703"/>
    </source>
</evidence>
<name>A0A9X1Z707_9GAMM</name>
<evidence type="ECO:0000256" key="2">
    <source>
        <dbReference type="SAM" id="Phobius"/>
    </source>
</evidence>
<gene>
    <name evidence="4" type="ORF">L2749_13230</name>
</gene>
<evidence type="ECO:0000256" key="1">
    <source>
        <dbReference type="SAM" id="MobiDB-lite"/>
    </source>
</evidence>
<feature type="compositionally biased region" description="Polar residues" evidence="1">
    <location>
        <begin position="208"/>
        <end position="234"/>
    </location>
</feature>
<sequence length="243" mass="26469">MNMDPTQKSQPLVAQASDSTAESAAELNHYQHGHILRPAQYIPLSRLALQAVDANYPKLQLIISITIAVLITLGITIFGLINPDIPTSVTLSILPGYALLAVIIIKLIHMKAKRIAYGVFEHELVFREGLFWVSTTALPYTRLQHVNLSQGPAERKFDLVSLKCFSAGSGVAEIDLPGLNAELAEHLRQHLLAKAAASHQPIIEQPENDSTSSLENDTQTSADVEHQLNTSKAETSSEDTPHG</sequence>
<reference evidence="4" key="1">
    <citation type="submission" date="2022-01" db="EMBL/GenBank/DDBJ databases">
        <title>Whole genome-based taxonomy of the Shewanellaceae.</title>
        <authorList>
            <person name="Martin-Rodriguez A.J."/>
        </authorList>
    </citation>
    <scope>NUCLEOTIDE SEQUENCE</scope>
    <source>
        <strain evidence="4">DSM 23803</strain>
    </source>
</reference>
<dbReference type="RefSeq" id="WP_229780139.1">
    <property type="nucleotide sequence ID" value="NZ_BMQI01000046.1"/>
</dbReference>
<dbReference type="InterPro" id="IPR005182">
    <property type="entry name" value="YdbS-like_PH"/>
</dbReference>
<feature type="region of interest" description="Disordered" evidence="1">
    <location>
        <begin position="203"/>
        <end position="243"/>
    </location>
</feature>
<dbReference type="Pfam" id="PF03703">
    <property type="entry name" value="bPH_2"/>
    <property type="match status" value="1"/>
</dbReference>
<organism evidence="4 5">
    <name type="scientific">Shewanella algicola</name>
    <dbReference type="NCBI Taxonomy" id="640633"/>
    <lineage>
        <taxon>Bacteria</taxon>
        <taxon>Pseudomonadati</taxon>
        <taxon>Pseudomonadota</taxon>
        <taxon>Gammaproteobacteria</taxon>
        <taxon>Alteromonadales</taxon>
        <taxon>Shewanellaceae</taxon>
        <taxon>Shewanella</taxon>
    </lineage>
</organism>
<keyword evidence="5" id="KW-1185">Reference proteome</keyword>
<keyword evidence="2" id="KW-0812">Transmembrane</keyword>
<proteinExistence type="predicted"/>
<comment type="caution">
    <text evidence="4">The sequence shown here is derived from an EMBL/GenBank/DDBJ whole genome shotgun (WGS) entry which is preliminary data.</text>
</comment>
<protein>
    <submittedName>
        <fullName evidence="4">PH domain-containing protein</fullName>
    </submittedName>
</protein>
<dbReference type="Proteomes" id="UP001139408">
    <property type="component" value="Unassembled WGS sequence"/>
</dbReference>
<evidence type="ECO:0000313" key="4">
    <source>
        <dbReference type="EMBL" id="MCL1106207.1"/>
    </source>
</evidence>
<keyword evidence="2" id="KW-1133">Transmembrane helix</keyword>
<keyword evidence="2" id="KW-0472">Membrane</keyword>
<feature type="transmembrane region" description="Helical" evidence="2">
    <location>
        <begin position="87"/>
        <end position="108"/>
    </location>
</feature>
<feature type="transmembrane region" description="Helical" evidence="2">
    <location>
        <begin position="61"/>
        <end position="81"/>
    </location>
</feature>
<accession>A0A9X1Z707</accession>
<dbReference type="EMBL" id="JAKILJ010000029">
    <property type="protein sequence ID" value="MCL1106207.1"/>
    <property type="molecule type" value="Genomic_DNA"/>
</dbReference>
<dbReference type="PANTHER" id="PTHR34473">
    <property type="entry name" value="UPF0699 TRANSMEMBRANE PROTEIN YDBS"/>
    <property type="match status" value="1"/>
</dbReference>
<evidence type="ECO:0000313" key="5">
    <source>
        <dbReference type="Proteomes" id="UP001139408"/>
    </source>
</evidence>